<dbReference type="PRINTS" id="PR00032">
    <property type="entry name" value="HTHARAC"/>
</dbReference>
<dbReference type="SUPFAM" id="SSF46689">
    <property type="entry name" value="Homeodomain-like"/>
    <property type="match status" value="2"/>
</dbReference>
<dbReference type="Gene3D" id="1.10.10.60">
    <property type="entry name" value="Homeodomain-like"/>
    <property type="match status" value="2"/>
</dbReference>
<evidence type="ECO:0000259" key="6">
    <source>
        <dbReference type="PROSITE" id="PS01124"/>
    </source>
</evidence>
<dbReference type="Pfam" id="PF12833">
    <property type="entry name" value="HTH_18"/>
    <property type="match status" value="1"/>
</dbReference>
<dbReference type="PANTHER" id="PTHR46796">
    <property type="entry name" value="HTH-TYPE TRANSCRIPTIONAL ACTIVATOR RHAS-RELATED"/>
    <property type="match status" value="1"/>
</dbReference>
<evidence type="ECO:0000256" key="4">
    <source>
        <dbReference type="ARBA" id="ARBA00023163"/>
    </source>
</evidence>
<evidence type="ECO:0000313" key="7">
    <source>
        <dbReference type="EMBL" id="MBB3193814.1"/>
    </source>
</evidence>
<keyword evidence="1" id="KW-0805">Transcription regulation</keyword>
<gene>
    <name evidence="7" type="ORF">FHS28_001179</name>
</gene>
<dbReference type="Pfam" id="PF12852">
    <property type="entry name" value="Cupin_6"/>
    <property type="match status" value="1"/>
</dbReference>
<keyword evidence="8" id="KW-1185">Reference proteome</keyword>
<keyword evidence="3" id="KW-0010">Activator</keyword>
<evidence type="ECO:0000313" key="8">
    <source>
        <dbReference type="Proteomes" id="UP000574369"/>
    </source>
</evidence>
<evidence type="ECO:0000256" key="5">
    <source>
        <dbReference type="SAM" id="MobiDB-lite"/>
    </source>
</evidence>
<dbReference type="InterPro" id="IPR032783">
    <property type="entry name" value="AraC_lig"/>
</dbReference>
<dbReference type="InterPro" id="IPR037923">
    <property type="entry name" value="HTH-like"/>
</dbReference>
<name>A0ABR6GRH9_9BURK</name>
<dbReference type="InterPro" id="IPR009057">
    <property type="entry name" value="Homeodomain-like_sf"/>
</dbReference>
<feature type="region of interest" description="Disordered" evidence="5">
    <location>
        <begin position="72"/>
        <end position="92"/>
    </location>
</feature>
<dbReference type="SMART" id="SM00342">
    <property type="entry name" value="HTH_ARAC"/>
    <property type="match status" value="1"/>
</dbReference>
<accession>A0ABR6GRH9</accession>
<dbReference type="InterPro" id="IPR018060">
    <property type="entry name" value="HTH_AraC"/>
</dbReference>
<dbReference type="InterPro" id="IPR050204">
    <property type="entry name" value="AraC_XylS_family_regulators"/>
</dbReference>
<feature type="domain" description="HTH araC/xylS-type" evidence="6">
    <location>
        <begin position="202"/>
        <end position="300"/>
    </location>
</feature>
<dbReference type="Proteomes" id="UP000574369">
    <property type="component" value="Unassembled WGS sequence"/>
</dbReference>
<feature type="compositionally biased region" description="Basic and acidic residues" evidence="5">
    <location>
        <begin position="72"/>
        <end position="82"/>
    </location>
</feature>
<comment type="caution">
    <text evidence="7">The sequence shown here is derived from an EMBL/GenBank/DDBJ whole genome shotgun (WGS) entry which is preliminary data.</text>
</comment>
<dbReference type="InterPro" id="IPR020449">
    <property type="entry name" value="Tscrpt_reg_AraC-type_HTH"/>
</dbReference>
<evidence type="ECO:0000256" key="2">
    <source>
        <dbReference type="ARBA" id="ARBA00023125"/>
    </source>
</evidence>
<sequence length="311" mass="33099">MDPLSHWLALMPVSGRVETRCHFGAPWRIAPGPAGQLEIPFHVLLTGSAVLEMRGRPPQTLQPGDVVLLPHGDAHSLHDGSGRRTSPAVERPSAVLSVAENGGRGAEADILCGRFLLSAHAAPMARQFLPASLVVRSAPAAAQALAQLIELMRLEAQEEGPGSGAIIGHLCGALFSLALRRASQDTDDAPTLLALTHRRALQPALMAMFTEPHKPWTLPALAALCHMSRATLIRQFETATGHSPAELLLQIRMARAMQRLLQSERSVAAIADEVGYQSEAAFQRAFKRHLGVTPARFRADHTAGAAGAAGS</sequence>
<dbReference type="RefSeq" id="WP_088448645.1">
    <property type="nucleotide sequence ID" value="NZ_JACHXO010000001.1"/>
</dbReference>
<dbReference type="PROSITE" id="PS01124">
    <property type="entry name" value="HTH_ARAC_FAMILY_2"/>
    <property type="match status" value="1"/>
</dbReference>
<organism evidence="7 8">
    <name type="scientific">Roseateles terrae</name>
    <dbReference type="NCBI Taxonomy" id="431060"/>
    <lineage>
        <taxon>Bacteria</taxon>
        <taxon>Pseudomonadati</taxon>
        <taxon>Pseudomonadota</taxon>
        <taxon>Betaproteobacteria</taxon>
        <taxon>Burkholderiales</taxon>
        <taxon>Sphaerotilaceae</taxon>
        <taxon>Roseateles</taxon>
    </lineage>
</organism>
<dbReference type="PROSITE" id="PS00041">
    <property type="entry name" value="HTH_ARAC_FAMILY_1"/>
    <property type="match status" value="1"/>
</dbReference>
<keyword evidence="2" id="KW-0238">DNA-binding</keyword>
<dbReference type="PANTHER" id="PTHR46796:SF7">
    <property type="entry name" value="ARAC FAMILY TRANSCRIPTIONAL REGULATOR"/>
    <property type="match status" value="1"/>
</dbReference>
<evidence type="ECO:0000256" key="1">
    <source>
        <dbReference type="ARBA" id="ARBA00023015"/>
    </source>
</evidence>
<proteinExistence type="predicted"/>
<protein>
    <submittedName>
        <fullName evidence="7">AraC family transcriptional activator of mtrCDE</fullName>
    </submittedName>
</protein>
<keyword evidence="4" id="KW-0804">Transcription</keyword>
<evidence type="ECO:0000256" key="3">
    <source>
        <dbReference type="ARBA" id="ARBA00023159"/>
    </source>
</evidence>
<dbReference type="SUPFAM" id="SSF51215">
    <property type="entry name" value="Regulatory protein AraC"/>
    <property type="match status" value="1"/>
</dbReference>
<dbReference type="InterPro" id="IPR018062">
    <property type="entry name" value="HTH_AraC-typ_CS"/>
</dbReference>
<reference evidence="7 8" key="1">
    <citation type="submission" date="2020-08" db="EMBL/GenBank/DDBJ databases">
        <title>Genomic Encyclopedia of Type Strains, Phase III (KMG-III): the genomes of soil and plant-associated and newly described type strains.</title>
        <authorList>
            <person name="Whitman W."/>
        </authorList>
    </citation>
    <scope>NUCLEOTIDE SEQUENCE [LARGE SCALE GENOMIC DNA]</scope>
    <source>
        <strain evidence="7 8">CECT 7247</strain>
    </source>
</reference>
<dbReference type="EMBL" id="JACHXO010000001">
    <property type="protein sequence ID" value="MBB3193814.1"/>
    <property type="molecule type" value="Genomic_DNA"/>
</dbReference>